<keyword evidence="2" id="KW-1185">Reference proteome</keyword>
<proteinExistence type="predicted"/>
<gene>
    <name evidence="1" type="ORF">EVAR_16001_1</name>
</gene>
<name>A0A4C1UL90_EUMVA</name>
<evidence type="ECO:0000313" key="1">
    <source>
        <dbReference type="EMBL" id="GBP27228.1"/>
    </source>
</evidence>
<sequence>MFTLDQLSQSMRYIEWAQNPQLILDQLRGLGTSFSTATAVSRISAASVVPISDTGSRATEAPNHIALWRRTVLAGSVLFEGWSECPSRHGPSAFRIELDRPKNYHFHPLEPVRPVKGHSNECPRVARSPNTVLVFASTPSKACEVLEPRAVFSGQDSRIDRSSGRVAGYHPGRFPL</sequence>
<dbReference type="AlphaFoldDB" id="A0A4C1UL90"/>
<evidence type="ECO:0000313" key="2">
    <source>
        <dbReference type="Proteomes" id="UP000299102"/>
    </source>
</evidence>
<dbReference type="EMBL" id="BGZK01000190">
    <property type="protein sequence ID" value="GBP27228.1"/>
    <property type="molecule type" value="Genomic_DNA"/>
</dbReference>
<comment type="caution">
    <text evidence="1">The sequence shown here is derived from an EMBL/GenBank/DDBJ whole genome shotgun (WGS) entry which is preliminary data.</text>
</comment>
<protein>
    <submittedName>
        <fullName evidence="1">Uncharacterized protein</fullName>
    </submittedName>
</protein>
<accession>A0A4C1UL90</accession>
<reference evidence="1 2" key="1">
    <citation type="journal article" date="2019" name="Commun. Biol.">
        <title>The bagworm genome reveals a unique fibroin gene that provides high tensile strength.</title>
        <authorList>
            <person name="Kono N."/>
            <person name="Nakamura H."/>
            <person name="Ohtoshi R."/>
            <person name="Tomita M."/>
            <person name="Numata K."/>
            <person name="Arakawa K."/>
        </authorList>
    </citation>
    <scope>NUCLEOTIDE SEQUENCE [LARGE SCALE GENOMIC DNA]</scope>
</reference>
<dbReference type="Proteomes" id="UP000299102">
    <property type="component" value="Unassembled WGS sequence"/>
</dbReference>
<organism evidence="1 2">
    <name type="scientific">Eumeta variegata</name>
    <name type="common">Bagworm moth</name>
    <name type="synonym">Eumeta japonica</name>
    <dbReference type="NCBI Taxonomy" id="151549"/>
    <lineage>
        <taxon>Eukaryota</taxon>
        <taxon>Metazoa</taxon>
        <taxon>Ecdysozoa</taxon>
        <taxon>Arthropoda</taxon>
        <taxon>Hexapoda</taxon>
        <taxon>Insecta</taxon>
        <taxon>Pterygota</taxon>
        <taxon>Neoptera</taxon>
        <taxon>Endopterygota</taxon>
        <taxon>Lepidoptera</taxon>
        <taxon>Glossata</taxon>
        <taxon>Ditrysia</taxon>
        <taxon>Tineoidea</taxon>
        <taxon>Psychidae</taxon>
        <taxon>Oiketicinae</taxon>
        <taxon>Eumeta</taxon>
    </lineage>
</organism>